<evidence type="ECO:0000313" key="5">
    <source>
        <dbReference type="RefSeq" id="XP_048132200.1"/>
    </source>
</evidence>
<keyword evidence="2" id="KW-1133">Transmembrane helix</keyword>
<evidence type="ECO:0000256" key="2">
    <source>
        <dbReference type="SAM" id="Phobius"/>
    </source>
</evidence>
<keyword evidence="1" id="KW-0460">Magnesium</keyword>
<dbReference type="InterPro" id="IPR023298">
    <property type="entry name" value="ATPase_P-typ_TM_dom_sf"/>
</dbReference>
<dbReference type="SUPFAM" id="SSF81665">
    <property type="entry name" value="Calcium ATPase, transmembrane domain M"/>
    <property type="match status" value="1"/>
</dbReference>
<feature type="transmembrane region" description="Helical" evidence="2">
    <location>
        <begin position="71"/>
        <end position="88"/>
    </location>
</feature>
<dbReference type="PANTHER" id="PTHR24093:SF470">
    <property type="entry name" value="CALCIUM-TRANSPORTING ATPASE 12, PLASMA MEMBRANE-TYPE-LIKE"/>
    <property type="match status" value="1"/>
</dbReference>
<accession>A0ABM3H6H0</accession>
<feature type="transmembrane region" description="Helical" evidence="2">
    <location>
        <begin position="212"/>
        <end position="229"/>
    </location>
</feature>
<dbReference type="PANTHER" id="PTHR24093">
    <property type="entry name" value="CATION TRANSPORTING ATPASE"/>
    <property type="match status" value="1"/>
</dbReference>
<evidence type="ECO:0000256" key="1">
    <source>
        <dbReference type="ARBA" id="ARBA00022842"/>
    </source>
</evidence>
<dbReference type="GeneID" id="125314287"/>
<gene>
    <name evidence="5" type="primary">LOC125314287</name>
</gene>
<dbReference type="Pfam" id="PF00122">
    <property type="entry name" value="E1-E2_ATPase"/>
    <property type="match status" value="1"/>
</dbReference>
<reference evidence="5" key="1">
    <citation type="submission" date="2025-08" db="UniProtKB">
        <authorList>
            <consortium name="RefSeq"/>
        </authorList>
    </citation>
    <scope>IDENTIFICATION</scope>
    <source>
        <tissue evidence="5">Leaf</tissue>
    </source>
</reference>
<proteinExistence type="predicted"/>
<dbReference type="Proteomes" id="UP000827889">
    <property type="component" value="Chromosome 3"/>
</dbReference>
<protein>
    <submittedName>
        <fullName evidence="5">Calcium-transporting ATPase 13, plasma membrane-type</fullName>
    </submittedName>
</protein>
<feature type="transmembrane region" description="Helical" evidence="2">
    <location>
        <begin position="275"/>
        <end position="297"/>
    </location>
</feature>
<dbReference type="Gene3D" id="2.70.150.10">
    <property type="entry name" value="Calcium-transporting ATPase, cytoplasmic transduction domain A"/>
    <property type="match status" value="1"/>
</dbReference>
<feature type="transmembrane region" description="Helical" evidence="2">
    <location>
        <begin position="39"/>
        <end position="59"/>
    </location>
</feature>
<dbReference type="SUPFAM" id="SSF81653">
    <property type="entry name" value="Calcium ATPase, transduction domain A"/>
    <property type="match status" value="1"/>
</dbReference>
<evidence type="ECO:0000313" key="4">
    <source>
        <dbReference type="Proteomes" id="UP000827889"/>
    </source>
</evidence>
<organism evidence="4 5">
    <name type="scientific">Rhodamnia argentea</name>
    <dbReference type="NCBI Taxonomy" id="178133"/>
    <lineage>
        <taxon>Eukaryota</taxon>
        <taxon>Viridiplantae</taxon>
        <taxon>Streptophyta</taxon>
        <taxon>Embryophyta</taxon>
        <taxon>Tracheophyta</taxon>
        <taxon>Spermatophyta</taxon>
        <taxon>Magnoliopsida</taxon>
        <taxon>eudicotyledons</taxon>
        <taxon>Gunneridae</taxon>
        <taxon>Pentapetalae</taxon>
        <taxon>rosids</taxon>
        <taxon>malvids</taxon>
        <taxon>Myrtales</taxon>
        <taxon>Myrtaceae</taxon>
        <taxon>Myrtoideae</taxon>
        <taxon>Myrteae</taxon>
        <taxon>Australasian group</taxon>
        <taxon>Rhodamnia</taxon>
    </lineage>
</organism>
<keyword evidence="4" id="KW-1185">Reference proteome</keyword>
<dbReference type="Gene3D" id="1.20.1110.10">
    <property type="entry name" value="Calcium-transporting ATPase, transmembrane domain"/>
    <property type="match status" value="1"/>
</dbReference>
<dbReference type="RefSeq" id="XP_048132200.1">
    <property type="nucleotide sequence ID" value="XM_048276243.1"/>
</dbReference>
<evidence type="ECO:0000259" key="3">
    <source>
        <dbReference type="Pfam" id="PF00122"/>
    </source>
</evidence>
<name>A0ABM3H6H0_9MYRT</name>
<keyword evidence="2" id="KW-0812">Transmembrane</keyword>
<dbReference type="InterPro" id="IPR059000">
    <property type="entry name" value="ATPase_P-type_domA"/>
</dbReference>
<sequence length="310" mass="34562">MANGIPGHEEDLHRRRMAILKPKLEAHNRNFIHFLKKSCNSSTIFLLLILDILSFAFRIKEKGLSTGWYEAAVILSAVILIVIVQSICDSRNESSRQLSTNQLWQNQEPKVHVLRGGCRQTICISDVLLGDIVLLEKGEQVPADVNDKADPIINDHNPFVFYGFKVTDGTGKMLVTPVGAKTKLGNMLSRARPSKRTPVEEQLRKLSNSTQIIGIVISIIIIVVSFSRFKLKKEYDNSGLRDFSGKSHTLKGLYEAIKRVALRPQGMLTMLTSSLTLLLVGIAEGLPLAITIAITCWNKRMLGDETFLIL</sequence>
<feature type="domain" description="P-type ATPase A" evidence="3">
    <location>
        <begin position="107"/>
        <end position="145"/>
    </location>
</feature>
<dbReference type="InterPro" id="IPR008250">
    <property type="entry name" value="ATPase_P-typ_transduc_dom_A_sf"/>
</dbReference>
<keyword evidence="2" id="KW-0472">Membrane</keyword>